<protein>
    <submittedName>
        <fullName evidence="2">NAD(P)H-binding protein</fullName>
    </submittedName>
</protein>
<dbReference type="RefSeq" id="WP_219043187.1">
    <property type="nucleotide sequence ID" value="NZ_JAHWDQ010000002.1"/>
</dbReference>
<comment type="caution">
    <text evidence="2">The sequence shown here is derived from an EMBL/GenBank/DDBJ whole genome shotgun (WGS) entry which is preliminary data.</text>
</comment>
<dbReference type="PANTHER" id="PTHR43355">
    <property type="entry name" value="FLAVIN REDUCTASE (NADPH)"/>
    <property type="match status" value="1"/>
</dbReference>
<organism evidence="2 3">
    <name type="scientific">Zhongshania aquimaris</name>
    <dbReference type="NCBI Taxonomy" id="2857107"/>
    <lineage>
        <taxon>Bacteria</taxon>
        <taxon>Pseudomonadati</taxon>
        <taxon>Pseudomonadota</taxon>
        <taxon>Gammaproteobacteria</taxon>
        <taxon>Cellvibrionales</taxon>
        <taxon>Spongiibacteraceae</taxon>
        <taxon>Zhongshania</taxon>
    </lineage>
</organism>
<evidence type="ECO:0000313" key="2">
    <source>
        <dbReference type="EMBL" id="MBW2940925.1"/>
    </source>
</evidence>
<dbReference type="EMBL" id="JAHWDQ010000002">
    <property type="protein sequence ID" value="MBW2940925.1"/>
    <property type="molecule type" value="Genomic_DNA"/>
</dbReference>
<proteinExistence type="predicted"/>
<keyword evidence="3" id="KW-1185">Reference proteome</keyword>
<reference evidence="2" key="1">
    <citation type="submission" date="2021-07" db="EMBL/GenBank/DDBJ databases">
        <title>Zhongshania sp. CAU 1632 isolated from seawater.</title>
        <authorList>
            <person name="Kim W."/>
        </authorList>
    </citation>
    <scope>NUCLEOTIDE SEQUENCE</scope>
    <source>
        <strain evidence="2">CAU 1632</strain>
    </source>
</reference>
<dbReference type="PANTHER" id="PTHR43355:SF2">
    <property type="entry name" value="FLAVIN REDUCTASE (NADPH)"/>
    <property type="match status" value="1"/>
</dbReference>
<dbReference type="Proteomes" id="UP001166291">
    <property type="component" value="Unassembled WGS sequence"/>
</dbReference>
<name>A0ABS6VRI3_9GAMM</name>
<feature type="domain" description="NAD(P)-binding" evidence="1">
    <location>
        <begin position="7"/>
        <end position="200"/>
    </location>
</feature>
<gene>
    <name evidence="2" type="ORF">KXJ70_09070</name>
</gene>
<dbReference type="InterPro" id="IPR051606">
    <property type="entry name" value="Polyketide_Oxido-like"/>
</dbReference>
<dbReference type="Pfam" id="PF13460">
    <property type="entry name" value="NAD_binding_10"/>
    <property type="match status" value="1"/>
</dbReference>
<accession>A0ABS6VRI3</accession>
<dbReference type="InterPro" id="IPR016040">
    <property type="entry name" value="NAD(P)-bd_dom"/>
</dbReference>
<sequence>MKITLFGATGAVGSQCLRQAVDAGHEVTVLVRSAAKLPAELKERISIVEGDALCADDVWRAIGADTEAVLFAIGVDKHSMPNLCTEVSRHILEALRGESAGRFIWCGGGSTFVEEDQITLGARFVRKFAEVFMSLRHHDKEHQYQLLKQYMDVKWFGVRPLQMREGELRRQYRIGFDRFNGFSNISFADCAHAMLGMLDDDTWLQKAPIIQY</sequence>
<evidence type="ECO:0000313" key="3">
    <source>
        <dbReference type="Proteomes" id="UP001166291"/>
    </source>
</evidence>
<evidence type="ECO:0000259" key="1">
    <source>
        <dbReference type="Pfam" id="PF13460"/>
    </source>
</evidence>